<dbReference type="PANTHER" id="PTHR12993:SF11">
    <property type="entry name" value="N-ACETYLGLUCOSAMINYL-PHOSPHATIDYLINOSITOL DE-N-ACETYLASE"/>
    <property type="match status" value="1"/>
</dbReference>
<gene>
    <name evidence="2" type="ORF">HF875_00075</name>
</gene>
<dbReference type="InterPro" id="IPR003737">
    <property type="entry name" value="GlcNAc_PI_deacetylase-related"/>
</dbReference>
<organism evidence="2 3">
    <name type="scientific">Paraclostridium bifermentans</name>
    <name type="common">Clostridium bifermentans</name>
    <dbReference type="NCBI Taxonomy" id="1490"/>
    <lineage>
        <taxon>Bacteria</taxon>
        <taxon>Bacillati</taxon>
        <taxon>Bacillota</taxon>
        <taxon>Clostridia</taxon>
        <taxon>Peptostreptococcales</taxon>
        <taxon>Peptostreptococcaceae</taxon>
        <taxon>Paraclostridium</taxon>
    </lineage>
</organism>
<keyword evidence="1" id="KW-1133">Transmembrane helix</keyword>
<reference evidence="2 3" key="1">
    <citation type="submission" date="2020-04" db="EMBL/GenBank/DDBJ databases">
        <authorList>
            <person name="Hitch T.C.A."/>
            <person name="Wylensek D."/>
            <person name="Clavel T."/>
        </authorList>
    </citation>
    <scope>NUCLEOTIDE SEQUENCE [LARGE SCALE GENOMIC DNA]</scope>
    <source>
        <strain evidence="2 3">Med78_4-601-WT-2</strain>
    </source>
</reference>
<dbReference type="GO" id="GO:0016811">
    <property type="term" value="F:hydrolase activity, acting on carbon-nitrogen (but not peptide) bonds, in linear amides"/>
    <property type="evidence" value="ECO:0007669"/>
    <property type="project" value="TreeGrafter"/>
</dbReference>
<dbReference type="AlphaFoldDB" id="A0AA44DI36"/>
<keyword evidence="1" id="KW-0472">Membrane</keyword>
<evidence type="ECO:0000313" key="3">
    <source>
        <dbReference type="Proteomes" id="UP000573963"/>
    </source>
</evidence>
<dbReference type="Pfam" id="PF02585">
    <property type="entry name" value="PIG-L"/>
    <property type="match status" value="1"/>
</dbReference>
<dbReference type="Gene3D" id="3.40.50.10320">
    <property type="entry name" value="LmbE-like"/>
    <property type="match status" value="1"/>
</dbReference>
<dbReference type="SUPFAM" id="SSF102588">
    <property type="entry name" value="LmbE-like"/>
    <property type="match status" value="1"/>
</dbReference>
<accession>A0AA44DI36</accession>
<dbReference type="EMBL" id="JABAFD010000001">
    <property type="protein sequence ID" value="NME07887.1"/>
    <property type="molecule type" value="Genomic_DNA"/>
</dbReference>
<dbReference type="Proteomes" id="UP000573963">
    <property type="component" value="Unassembled WGS sequence"/>
</dbReference>
<sequence length="269" mass="31409">MNIKKIIGILICILVLIYLIFTSMPKKTALFFIPHQDDETLTFSPAIQRYIKDGYDVHVILATDGISSSIRENLLNGRVVCNIHNERHDFKISETEFTRLRDQEYKQALTSLGVKQNNIHISRFAVKDGTLDKERAKTIISDYLEQYPNSKVFTISNMSQNVYGGHNDHYTLGIAAKELYDEGKINNLDLFVEFYVRENFEKKNKNIKLENYYPTNSNQIKRSMYSYTNFDPKHQHYAIGEHSVSQLFNEIEKDLDNDGFVSYYYNIKK</sequence>
<dbReference type="PANTHER" id="PTHR12993">
    <property type="entry name" value="N-ACETYLGLUCOSAMINYL-PHOSPHATIDYLINOSITOL DE-N-ACETYLASE-RELATED"/>
    <property type="match status" value="1"/>
</dbReference>
<proteinExistence type="predicted"/>
<dbReference type="InterPro" id="IPR024078">
    <property type="entry name" value="LmbE-like_dom_sf"/>
</dbReference>
<dbReference type="RefSeq" id="WP_168930292.1">
    <property type="nucleotide sequence ID" value="NZ_JABAFD010000001.1"/>
</dbReference>
<comment type="caution">
    <text evidence="2">The sequence shown here is derived from an EMBL/GenBank/DDBJ whole genome shotgun (WGS) entry which is preliminary data.</text>
</comment>
<protein>
    <submittedName>
        <fullName evidence="2">PIG-L family deacetylase</fullName>
    </submittedName>
</protein>
<evidence type="ECO:0000313" key="2">
    <source>
        <dbReference type="EMBL" id="NME07887.1"/>
    </source>
</evidence>
<feature type="transmembrane region" description="Helical" evidence="1">
    <location>
        <begin position="6"/>
        <end position="24"/>
    </location>
</feature>
<name>A0AA44DI36_PARBF</name>
<evidence type="ECO:0000256" key="1">
    <source>
        <dbReference type="SAM" id="Phobius"/>
    </source>
</evidence>
<keyword evidence="1" id="KW-0812">Transmembrane</keyword>